<dbReference type="GO" id="GO:0006171">
    <property type="term" value="P:cAMP biosynthetic process"/>
    <property type="evidence" value="ECO:0007669"/>
    <property type="project" value="TreeGrafter"/>
</dbReference>
<dbReference type="PANTHER" id="PTHR43081:SF1">
    <property type="entry name" value="ADENYLATE CYCLASE, TERMINAL-DIFFERENTIATION SPECIFIC"/>
    <property type="match status" value="1"/>
</dbReference>
<dbReference type="RefSeq" id="WP_094289543.1">
    <property type="nucleotide sequence ID" value="NZ_NOIG01000007.1"/>
</dbReference>
<organism evidence="3 4">
    <name type="scientific">Acidovorax kalamii</name>
    <dbReference type="NCBI Taxonomy" id="2004485"/>
    <lineage>
        <taxon>Bacteria</taxon>
        <taxon>Pseudomonadati</taxon>
        <taxon>Pseudomonadota</taxon>
        <taxon>Betaproteobacteria</taxon>
        <taxon>Burkholderiales</taxon>
        <taxon>Comamonadaceae</taxon>
        <taxon>Acidovorax</taxon>
    </lineage>
</organism>
<dbReference type="InterPro" id="IPR007890">
    <property type="entry name" value="CHASE2"/>
</dbReference>
<comment type="caution">
    <text evidence="3">The sequence shown here is derived from an EMBL/GenBank/DDBJ whole genome shotgun (WGS) entry which is preliminary data.</text>
</comment>
<dbReference type="GO" id="GO:0004016">
    <property type="term" value="F:adenylate cyclase activity"/>
    <property type="evidence" value="ECO:0007669"/>
    <property type="project" value="UniProtKB-ARBA"/>
</dbReference>
<dbReference type="Pfam" id="PF00211">
    <property type="entry name" value="Guanylate_cyc"/>
    <property type="match status" value="1"/>
</dbReference>
<proteinExistence type="predicted"/>
<name>A0A235EM78_9BURK</name>
<keyword evidence="1" id="KW-1133">Transmembrane helix</keyword>
<dbReference type="AlphaFoldDB" id="A0A235EM78"/>
<dbReference type="SMART" id="SM01080">
    <property type="entry name" value="CHASE2"/>
    <property type="match status" value="1"/>
</dbReference>
<feature type="domain" description="Guanylate cyclase" evidence="2">
    <location>
        <begin position="499"/>
        <end position="631"/>
    </location>
</feature>
<dbReference type="InterPro" id="IPR001054">
    <property type="entry name" value="A/G_cyclase"/>
</dbReference>
<accession>A0A235EM78</accession>
<dbReference type="Pfam" id="PF05226">
    <property type="entry name" value="CHASE2"/>
    <property type="match status" value="1"/>
</dbReference>
<keyword evidence="1" id="KW-0812">Transmembrane</keyword>
<evidence type="ECO:0000313" key="3">
    <source>
        <dbReference type="EMBL" id="OYD50129.1"/>
    </source>
</evidence>
<protein>
    <submittedName>
        <fullName evidence="3">Adenylate/guanylate cyclase domain-containing protein</fullName>
    </submittedName>
</protein>
<dbReference type="SMART" id="SM00044">
    <property type="entry name" value="CYCc"/>
    <property type="match status" value="1"/>
</dbReference>
<dbReference type="PANTHER" id="PTHR43081">
    <property type="entry name" value="ADENYLATE CYCLASE, TERMINAL-DIFFERENTIATION SPECIFIC-RELATED"/>
    <property type="match status" value="1"/>
</dbReference>
<feature type="transmembrane region" description="Helical" evidence="1">
    <location>
        <begin position="435"/>
        <end position="457"/>
    </location>
</feature>
<evidence type="ECO:0000256" key="1">
    <source>
        <dbReference type="SAM" id="Phobius"/>
    </source>
</evidence>
<sequence length="754" mass="82470">MRQQLSHLFLRRWRRIAVTLIPLVFALLHISDVLHLQVLERLDNIIYDTRLRVTMPRTLDERIVIIDIDEKSLGQVGQWPWRRDKLAALARELFERQQVSVLGFDVVFAEADESSGLSTLRELAQGPLRNQPVFQEQLERLAPSLNYDALFAQSLQGRPVVLGYYLSGDDRDGITKGALPAPALPLDRLRGLPLIATSWKGYSSNIESLSAAAPTAGFFNSITDEDGVVRSLPLLAEYQGRYYESLALAMFRAVIGSPDIYPGFANPVPNGSHDALQSIVLRADGRSLALPVDDQLATLIPYRGPGDARGGSFRYVSASDVLEGKLAPGQLKDQLVLVGSTAPGLLDLRVTPVGRTYPGVEAHANVLSAFLDGKNIVRPDYAVGFDALQLLCAGLLLAVALPLLSASAAVLLSGGVVASLVGLNLWLYLAHGLALPLATAVVMALLAFALNMAYGYFVESRSKRELATLFSAYVPPELVAEMVKQPEHYSMQATNRELTVMFCDMRGFTAMSERMEPLQLQALLNEVFSKLTHIIRSHRGTIDKYMGDCVMAFWGAPVATPDHAHLAVSAAMEMAQAIGQINADHRQRGLPEIGVGIGLNTGVMCVGDMGSDIRRAYTVIGDAVNLGSRLEGLSKHYGTAIVVSESAKSLAPQFAWQQMDRVRVKGKAQAVPIYQPLAKLGQLAPRQAEELELWGQFLAAYAAQEWAQCDALLARLKEFKPHSVLHALYAERVASLRLLPYNPDWDSATNFDTK</sequence>
<dbReference type="PROSITE" id="PS50125">
    <property type="entry name" value="GUANYLATE_CYCLASE_2"/>
    <property type="match status" value="1"/>
</dbReference>
<dbReference type="Gene3D" id="3.30.70.1230">
    <property type="entry name" value="Nucleotide cyclase"/>
    <property type="match status" value="1"/>
</dbReference>
<evidence type="ECO:0000259" key="2">
    <source>
        <dbReference type="PROSITE" id="PS50125"/>
    </source>
</evidence>
<reference evidence="3 4" key="1">
    <citation type="submission" date="2017-07" db="EMBL/GenBank/DDBJ databases">
        <title>Acidovorax KNDSW TSA 6 genome sequence and assembly.</title>
        <authorList>
            <person name="Mayilraj S."/>
        </authorList>
    </citation>
    <scope>NUCLEOTIDE SEQUENCE [LARGE SCALE GENOMIC DNA]</scope>
    <source>
        <strain evidence="3 4">KNDSW-TSA6</strain>
    </source>
</reference>
<dbReference type="InterPro" id="IPR050697">
    <property type="entry name" value="Adenylyl/Guanylyl_Cyclase_3/4"/>
</dbReference>
<dbReference type="CDD" id="cd07302">
    <property type="entry name" value="CHD"/>
    <property type="match status" value="1"/>
</dbReference>
<keyword evidence="1" id="KW-0472">Membrane</keyword>
<gene>
    <name evidence="3" type="ORF">CBY09_11245</name>
</gene>
<dbReference type="EMBL" id="NOIG01000007">
    <property type="protein sequence ID" value="OYD50129.1"/>
    <property type="molecule type" value="Genomic_DNA"/>
</dbReference>
<keyword evidence="4" id="KW-1185">Reference proteome</keyword>
<dbReference type="OrthoDB" id="9802500at2"/>
<dbReference type="Proteomes" id="UP000215441">
    <property type="component" value="Unassembled WGS sequence"/>
</dbReference>
<evidence type="ECO:0000313" key="4">
    <source>
        <dbReference type="Proteomes" id="UP000215441"/>
    </source>
</evidence>
<dbReference type="SUPFAM" id="SSF55073">
    <property type="entry name" value="Nucleotide cyclase"/>
    <property type="match status" value="1"/>
</dbReference>
<dbReference type="InterPro" id="IPR029787">
    <property type="entry name" value="Nucleotide_cyclase"/>
</dbReference>
<dbReference type="GO" id="GO:0035556">
    <property type="term" value="P:intracellular signal transduction"/>
    <property type="evidence" value="ECO:0007669"/>
    <property type="project" value="InterPro"/>
</dbReference>